<feature type="region of interest" description="Disordered" evidence="2">
    <location>
        <begin position="1"/>
        <end position="23"/>
    </location>
</feature>
<reference evidence="3 4" key="1">
    <citation type="submission" date="2018-06" db="EMBL/GenBank/DDBJ databases">
        <title>Extensive metabolic versatility and redundancy in microbially diverse, dynamic hydrothermal sediments.</title>
        <authorList>
            <person name="Dombrowski N."/>
            <person name="Teske A."/>
            <person name="Baker B.J."/>
        </authorList>
    </citation>
    <scope>NUCLEOTIDE SEQUENCE [LARGE SCALE GENOMIC DNA]</scope>
    <source>
        <strain evidence="3">B79_G16</strain>
    </source>
</reference>
<dbReference type="InterPro" id="IPR013078">
    <property type="entry name" value="His_Pase_superF_clade-1"/>
</dbReference>
<organism evidence="3 4">
    <name type="scientific">candidate division Kazan bacterium</name>
    <dbReference type="NCBI Taxonomy" id="2202143"/>
    <lineage>
        <taxon>Bacteria</taxon>
        <taxon>Bacteria division Kazan-3B-28</taxon>
    </lineage>
</organism>
<name>A0A420ZDH3_UNCK3</name>
<dbReference type="AlphaFoldDB" id="A0A420ZDH3"/>
<dbReference type="PANTHER" id="PTHR46517:SF1">
    <property type="entry name" value="FRUCTOSE-2,6-BISPHOSPHATASE TIGAR"/>
    <property type="match status" value="1"/>
</dbReference>
<evidence type="ECO:0000256" key="1">
    <source>
        <dbReference type="ARBA" id="ARBA00022801"/>
    </source>
</evidence>
<evidence type="ECO:0000313" key="3">
    <source>
        <dbReference type="EMBL" id="RLC37798.1"/>
    </source>
</evidence>
<evidence type="ECO:0000256" key="2">
    <source>
        <dbReference type="SAM" id="MobiDB-lite"/>
    </source>
</evidence>
<accession>A0A420ZDH3</accession>
<dbReference type="GO" id="GO:0045820">
    <property type="term" value="P:negative regulation of glycolytic process"/>
    <property type="evidence" value="ECO:0007669"/>
    <property type="project" value="TreeGrafter"/>
</dbReference>
<dbReference type="SUPFAM" id="SSF53254">
    <property type="entry name" value="Phosphoglycerate mutase-like"/>
    <property type="match status" value="1"/>
</dbReference>
<gene>
    <name evidence="3" type="ORF">DRH29_00045</name>
</gene>
<sequence>MNVAGLSQGPVTKSHLTERGREQSAKLAEKLRDTKIDLAFISSADRTRQTAEIILTYHPDAKINFSSQLLEKNPGKFAGRPTHELREAWRASDLPFGEFQPEGGESWYQAGRRVVDFIEKLIKKYKGSDSTILIVGHGGVLTYLFMWSDKFDPRTDSKEKYDHYHVDNTAVSVIEVDHNGQPILASINDTSHLD</sequence>
<proteinExistence type="predicted"/>
<dbReference type="EMBL" id="QMNG01000001">
    <property type="protein sequence ID" value="RLC37798.1"/>
    <property type="molecule type" value="Genomic_DNA"/>
</dbReference>
<dbReference type="PANTHER" id="PTHR46517">
    <property type="entry name" value="FRUCTOSE-2,6-BISPHOSPHATASE TIGAR"/>
    <property type="match status" value="1"/>
</dbReference>
<evidence type="ECO:0000313" key="4">
    <source>
        <dbReference type="Proteomes" id="UP000281261"/>
    </source>
</evidence>
<protein>
    <recommendedName>
        <fullName evidence="5">Histidine phosphatase family protein</fullName>
    </recommendedName>
</protein>
<dbReference type="GO" id="GO:0004331">
    <property type="term" value="F:fructose-2,6-bisphosphate 2-phosphatase activity"/>
    <property type="evidence" value="ECO:0007669"/>
    <property type="project" value="TreeGrafter"/>
</dbReference>
<dbReference type="Proteomes" id="UP000281261">
    <property type="component" value="Unassembled WGS sequence"/>
</dbReference>
<dbReference type="GO" id="GO:0043456">
    <property type="term" value="P:regulation of pentose-phosphate shunt"/>
    <property type="evidence" value="ECO:0007669"/>
    <property type="project" value="TreeGrafter"/>
</dbReference>
<comment type="caution">
    <text evidence="3">The sequence shown here is derived from an EMBL/GenBank/DDBJ whole genome shotgun (WGS) entry which is preliminary data.</text>
</comment>
<dbReference type="Gene3D" id="3.40.50.1240">
    <property type="entry name" value="Phosphoglycerate mutase-like"/>
    <property type="match status" value="1"/>
</dbReference>
<dbReference type="CDD" id="cd07067">
    <property type="entry name" value="HP_PGM_like"/>
    <property type="match status" value="1"/>
</dbReference>
<evidence type="ECO:0008006" key="5">
    <source>
        <dbReference type="Google" id="ProtNLM"/>
    </source>
</evidence>
<dbReference type="Pfam" id="PF00300">
    <property type="entry name" value="His_Phos_1"/>
    <property type="match status" value="1"/>
</dbReference>
<keyword evidence="1" id="KW-0378">Hydrolase</keyword>
<dbReference type="GO" id="GO:0005829">
    <property type="term" value="C:cytosol"/>
    <property type="evidence" value="ECO:0007669"/>
    <property type="project" value="TreeGrafter"/>
</dbReference>
<dbReference type="InterPro" id="IPR029033">
    <property type="entry name" value="His_PPase_superfam"/>
</dbReference>
<dbReference type="InterPro" id="IPR051695">
    <property type="entry name" value="Phosphoglycerate_Mutase"/>
</dbReference>